<reference evidence="1 2" key="1">
    <citation type="journal article" date="2016" name="Genome Biol. Evol.">
        <title>Gene Family Evolution Reflects Adaptation to Soil Environmental Stressors in the Genome of the Collembolan Orchesella cincta.</title>
        <authorList>
            <person name="Faddeeva-Vakhrusheva A."/>
            <person name="Derks M.F."/>
            <person name="Anvar S.Y."/>
            <person name="Agamennone V."/>
            <person name="Suring W."/>
            <person name="Smit S."/>
            <person name="van Straalen N.M."/>
            <person name="Roelofs D."/>
        </authorList>
    </citation>
    <scope>NUCLEOTIDE SEQUENCE [LARGE SCALE GENOMIC DNA]</scope>
    <source>
        <tissue evidence="1">Mixed pool</tissue>
    </source>
</reference>
<dbReference type="EMBL" id="LJIJ01002206">
    <property type="protein sequence ID" value="ODM90053.1"/>
    <property type="molecule type" value="Genomic_DNA"/>
</dbReference>
<accession>A0A1D2MAP9</accession>
<gene>
    <name evidence="1" type="ORF">Ocin01_16629</name>
</gene>
<proteinExistence type="predicted"/>
<keyword evidence="2" id="KW-1185">Reference proteome</keyword>
<comment type="caution">
    <text evidence="1">The sequence shown here is derived from an EMBL/GenBank/DDBJ whole genome shotgun (WGS) entry which is preliminary data.</text>
</comment>
<dbReference type="AlphaFoldDB" id="A0A1D2MAP9"/>
<organism evidence="1 2">
    <name type="scientific">Orchesella cincta</name>
    <name type="common">Springtail</name>
    <name type="synonym">Podura cincta</name>
    <dbReference type="NCBI Taxonomy" id="48709"/>
    <lineage>
        <taxon>Eukaryota</taxon>
        <taxon>Metazoa</taxon>
        <taxon>Ecdysozoa</taxon>
        <taxon>Arthropoda</taxon>
        <taxon>Hexapoda</taxon>
        <taxon>Collembola</taxon>
        <taxon>Entomobryomorpha</taxon>
        <taxon>Entomobryoidea</taxon>
        <taxon>Orchesellidae</taxon>
        <taxon>Orchesellinae</taxon>
        <taxon>Orchesella</taxon>
    </lineage>
</organism>
<evidence type="ECO:0000313" key="2">
    <source>
        <dbReference type="Proteomes" id="UP000094527"/>
    </source>
</evidence>
<evidence type="ECO:0000313" key="1">
    <source>
        <dbReference type="EMBL" id="ODM90053.1"/>
    </source>
</evidence>
<sequence>MLKKIFRTHSWIRMNIIMTKIV</sequence>
<dbReference type="Proteomes" id="UP000094527">
    <property type="component" value="Unassembled WGS sequence"/>
</dbReference>
<protein>
    <submittedName>
        <fullName evidence="1">Uncharacterized protein</fullName>
    </submittedName>
</protein>
<name>A0A1D2MAP9_ORCCI</name>